<dbReference type="AlphaFoldDB" id="A0A6L7GP31"/>
<gene>
    <name evidence="2" type="ORF">GIY30_09950</name>
</gene>
<dbReference type="InterPro" id="IPR013154">
    <property type="entry name" value="ADH-like_N"/>
</dbReference>
<dbReference type="Gene3D" id="3.40.50.720">
    <property type="entry name" value="NAD(P)-binding Rossmann-like Domain"/>
    <property type="match status" value="1"/>
</dbReference>
<dbReference type="EC" id="1.3.1.95" evidence="2"/>
<evidence type="ECO:0000259" key="1">
    <source>
        <dbReference type="SMART" id="SM00829"/>
    </source>
</evidence>
<organism evidence="2 3">
    <name type="scientific">Gordonia mangrovi</name>
    <dbReference type="NCBI Taxonomy" id="2665643"/>
    <lineage>
        <taxon>Bacteria</taxon>
        <taxon>Bacillati</taxon>
        <taxon>Actinomycetota</taxon>
        <taxon>Actinomycetes</taxon>
        <taxon>Mycobacteriales</taxon>
        <taxon>Gordoniaceae</taxon>
        <taxon>Gordonia</taxon>
    </lineage>
</organism>
<dbReference type="Pfam" id="PF00107">
    <property type="entry name" value="ADH_zinc_N"/>
    <property type="match status" value="1"/>
</dbReference>
<keyword evidence="3" id="KW-1185">Reference proteome</keyword>
<dbReference type="EMBL" id="WMBR01000002">
    <property type="protein sequence ID" value="MXP21669.1"/>
    <property type="molecule type" value="Genomic_DNA"/>
</dbReference>
<dbReference type="InterPro" id="IPR020843">
    <property type="entry name" value="ER"/>
</dbReference>
<evidence type="ECO:0000313" key="2">
    <source>
        <dbReference type="EMBL" id="MXP21669.1"/>
    </source>
</evidence>
<dbReference type="InterPro" id="IPR014188">
    <property type="entry name" value="Acrylyl-CoA_reductase_AcuI"/>
</dbReference>
<protein>
    <submittedName>
        <fullName evidence="2">Acryloyl-CoA reductase</fullName>
        <ecNumber evidence="2">1.3.1.95</ecNumber>
    </submittedName>
</protein>
<dbReference type="RefSeq" id="WP_160901837.1">
    <property type="nucleotide sequence ID" value="NZ_CP102850.1"/>
</dbReference>
<accession>A0A6L7GP31</accession>
<dbReference type="Proteomes" id="UP000475545">
    <property type="component" value="Unassembled WGS sequence"/>
</dbReference>
<dbReference type="NCBIfam" id="TIGR02823">
    <property type="entry name" value="oxido_YhdH"/>
    <property type="match status" value="1"/>
</dbReference>
<comment type="caution">
    <text evidence="2">The sequence shown here is derived from an EMBL/GenBank/DDBJ whole genome shotgun (WGS) entry which is preliminary data.</text>
</comment>
<dbReference type="InterPro" id="IPR013149">
    <property type="entry name" value="ADH-like_C"/>
</dbReference>
<dbReference type="SUPFAM" id="SSF50129">
    <property type="entry name" value="GroES-like"/>
    <property type="match status" value="1"/>
</dbReference>
<dbReference type="PANTHER" id="PTHR43677:SF1">
    <property type="entry name" value="ACRYLYL-COA REDUCTASE ACUI-RELATED"/>
    <property type="match status" value="1"/>
</dbReference>
<name>A0A6L7GP31_9ACTN</name>
<dbReference type="InterPro" id="IPR036291">
    <property type="entry name" value="NAD(P)-bd_dom_sf"/>
</dbReference>
<dbReference type="SMART" id="SM00829">
    <property type="entry name" value="PKS_ER"/>
    <property type="match status" value="1"/>
</dbReference>
<reference evidence="2 3" key="1">
    <citation type="submission" date="2019-11" db="EMBL/GenBank/DDBJ databases">
        <title>Gordonia sp. nov., a novel actinobacterium isolated from mangrove soil in Hainan.</title>
        <authorList>
            <person name="Huang X."/>
            <person name="Xie Y."/>
            <person name="Chu X."/>
            <person name="Xiao K."/>
        </authorList>
    </citation>
    <scope>NUCLEOTIDE SEQUENCE [LARGE SCALE GENOMIC DNA]</scope>
    <source>
        <strain evidence="2 3">HNM0687</strain>
    </source>
</reference>
<dbReference type="PANTHER" id="PTHR43677">
    <property type="entry name" value="SHORT-CHAIN DEHYDROGENASE/REDUCTASE"/>
    <property type="match status" value="1"/>
</dbReference>
<dbReference type="Gene3D" id="3.90.180.10">
    <property type="entry name" value="Medium-chain alcohol dehydrogenases, catalytic domain"/>
    <property type="match status" value="1"/>
</dbReference>
<dbReference type="CDD" id="cd08288">
    <property type="entry name" value="MDR_yhdh"/>
    <property type="match status" value="1"/>
</dbReference>
<dbReference type="GO" id="GO:0043957">
    <property type="term" value="F:acryloyl-CoA reductase (NADPH) activity"/>
    <property type="evidence" value="ECO:0007669"/>
    <property type="project" value="TreeGrafter"/>
</dbReference>
<proteinExistence type="predicted"/>
<dbReference type="SUPFAM" id="SSF51735">
    <property type="entry name" value="NAD(P)-binding Rossmann-fold domains"/>
    <property type="match status" value="1"/>
</dbReference>
<feature type="domain" description="Enoyl reductase (ER)" evidence="1">
    <location>
        <begin position="12"/>
        <end position="326"/>
    </location>
</feature>
<evidence type="ECO:0000313" key="3">
    <source>
        <dbReference type="Proteomes" id="UP000475545"/>
    </source>
</evidence>
<dbReference type="Pfam" id="PF08240">
    <property type="entry name" value="ADH_N"/>
    <property type="match status" value="1"/>
</dbReference>
<dbReference type="InterPro" id="IPR051397">
    <property type="entry name" value="Zn-ADH-like_protein"/>
</dbReference>
<keyword evidence="2" id="KW-0560">Oxidoreductase</keyword>
<dbReference type="InterPro" id="IPR011032">
    <property type="entry name" value="GroES-like_sf"/>
</dbReference>
<sequence>MGDVQALVAHQDDDGNIDLVHETVEESFLPDGDVEIAVEYSGVNFKDALAVTPKGGVARSYPLIPGIDLTGTVRSSTSPEFSAGDVVVAHGYDIGTGRHGGYADTARLPADMVVKLTGLSAKDAAAIGTAGFTAAMSVEALTAHGITPSDGPVLVTGATGGVGSVSVDLLAAAGFEVIASTGKSDATDLLRTLGATEIIGRLPEEGEKVRALGKTRWAAVVDCVGGTTLAYALSTLAYGGVVAASGLAGSADLPTTVHPFILRGVTLAGIDSVQLPIVNRRALWAKLEGELKPRHLDDVTTDVAVTALPKSIKTILSGGVTGRTRVIVAGEF</sequence>
<dbReference type="GO" id="GO:0043958">
    <property type="term" value="F:acryloyl-CoA reductase (NADH) activity"/>
    <property type="evidence" value="ECO:0007669"/>
    <property type="project" value="UniProtKB-EC"/>
</dbReference>